<evidence type="ECO:0000313" key="7">
    <source>
        <dbReference type="Proteomes" id="UP000262621"/>
    </source>
</evidence>
<keyword evidence="2" id="KW-0238">DNA-binding</keyword>
<dbReference type="AlphaFoldDB" id="A0A372FYK6"/>
<protein>
    <submittedName>
        <fullName evidence="6">IclR family transcriptional regulator</fullName>
    </submittedName>
</protein>
<dbReference type="SMART" id="SM00346">
    <property type="entry name" value="HTH_ICLR"/>
    <property type="match status" value="1"/>
</dbReference>
<dbReference type="GO" id="GO:0003677">
    <property type="term" value="F:DNA binding"/>
    <property type="evidence" value="ECO:0007669"/>
    <property type="project" value="UniProtKB-KW"/>
</dbReference>
<dbReference type="PANTHER" id="PTHR30136:SF24">
    <property type="entry name" value="HTH-TYPE TRANSCRIPTIONAL REPRESSOR ALLR"/>
    <property type="match status" value="1"/>
</dbReference>
<name>A0A372FYK6_9ACTN</name>
<keyword evidence="3" id="KW-0804">Transcription</keyword>
<dbReference type="Gene3D" id="1.10.10.10">
    <property type="entry name" value="Winged helix-like DNA-binding domain superfamily/Winged helix DNA-binding domain"/>
    <property type="match status" value="1"/>
</dbReference>
<evidence type="ECO:0000256" key="3">
    <source>
        <dbReference type="ARBA" id="ARBA00023163"/>
    </source>
</evidence>
<sequence>MLEKSMRILQAFRSGDRKLRLSEIAERTGMPKSTAHRLSQALIDHQLLAWDADGYELGLGLFELSALVPLKQRLRESALPFMQDLFLATHETVHLGVRDGTDVIYVEKIYGHSDLALPSRVGGRLPLTCTAVGKALLAFSTDEIRTAVLAKPLRRITTKSVIDPERLRRQLAEIRATGLAFESEEATLGRACVAAPVIVQGEAVAAMSISVPIAQYRIPQLAAAVKTATLGLTRQLRSTTR</sequence>
<dbReference type="GO" id="GO:0045892">
    <property type="term" value="P:negative regulation of DNA-templated transcription"/>
    <property type="evidence" value="ECO:0007669"/>
    <property type="project" value="TreeGrafter"/>
</dbReference>
<dbReference type="OrthoDB" id="60629at2"/>
<accession>A0A372FYK6</accession>
<evidence type="ECO:0000259" key="5">
    <source>
        <dbReference type="PROSITE" id="PS51078"/>
    </source>
</evidence>
<evidence type="ECO:0000256" key="2">
    <source>
        <dbReference type="ARBA" id="ARBA00023125"/>
    </source>
</evidence>
<dbReference type="PROSITE" id="PS51078">
    <property type="entry name" value="ICLR_ED"/>
    <property type="match status" value="1"/>
</dbReference>
<keyword evidence="1" id="KW-0805">Transcription regulation</keyword>
<dbReference type="Pfam" id="PF09339">
    <property type="entry name" value="HTH_IclR"/>
    <property type="match status" value="1"/>
</dbReference>
<comment type="caution">
    <text evidence="6">The sequence shown here is derived from an EMBL/GenBank/DDBJ whole genome shotgun (WGS) entry which is preliminary data.</text>
</comment>
<dbReference type="Proteomes" id="UP000262621">
    <property type="component" value="Unassembled WGS sequence"/>
</dbReference>
<dbReference type="PANTHER" id="PTHR30136">
    <property type="entry name" value="HELIX-TURN-HELIX TRANSCRIPTIONAL REGULATOR, ICLR FAMILY"/>
    <property type="match status" value="1"/>
</dbReference>
<reference evidence="6 7" key="1">
    <citation type="submission" date="2018-08" db="EMBL/GenBank/DDBJ databases">
        <title>Verrucosispora craniellae sp. nov., isolated from a marine sponge in the South China Sea.</title>
        <authorList>
            <person name="Li L."/>
            <person name="Lin H.W."/>
        </authorList>
    </citation>
    <scope>NUCLEOTIDE SEQUENCE [LARGE SCALE GENOMIC DNA]</scope>
    <source>
        <strain evidence="6 7">LHW63014</strain>
    </source>
</reference>
<dbReference type="EMBL" id="QVFU01000013">
    <property type="protein sequence ID" value="RFS45862.1"/>
    <property type="molecule type" value="Genomic_DNA"/>
</dbReference>
<proteinExistence type="predicted"/>
<dbReference type="Gene3D" id="3.30.450.40">
    <property type="match status" value="1"/>
</dbReference>
<dbReference type="GO" id="GO:0003700">
    <property type="term" value="F:DNA-binding transcription factor activity"/>
    <property type="evidence" value="ECO:0007669"/>
    <property type="project" value="TreeGrafter"/>
</dbReference>
<dbReference type="InterPro" id="IPR036390">
    <property type="entry name" value="WH_DNA-bd_sf"/>
</dbReference>
<evidence type="ECO:0000259" key="4">
    <source>
        <dbReference type="PROSITE" id="PS51077"/>
    </source>
</evidence>
<feature type="domain" description="IclR-ED" evidence="5">
    <location>
        <begin position="60"/>
        <end position="241"/>
    </location>
</feature>
<dbReference type="InterPro" id="IPR005471">
    <property type="entry name" value="Tscrpt_reg_IclR_N"/>
</dbReference>
<dbReference type="SUPFAM" id="SSF46785">
    <property type="entry name" value="Winged helix' DNA-binding domain"/>
    <property type="match status" value="1"/>
</dbReference>
<dbReference type="Pfam" id="PF01614">
    <property type="entry name" value="IclR_C"/>
    <property type="match status" value="1"/>
</dbReference>
<dbReference type="InterPro" id="IPR050707">
    <property type="entry name" value="HTH_MetabolicPath_Reg"/>
</dbReference>
<keyword evidence="7" id="KW-1185">Reference proteome</keyword>
<dbReference type="InterPro" id="IPR029016">
    <property type="entry name" value="GAF-like_dom_sf"/>
</dbReference>
<feature type="domain" description="HTH iclR-type" evidence="4">
    <location>
        <begin position="1"/>
        <end position="59"/>
    </location>
</feature>
<dbReference type="SUPFAM" id="SSF55781">
    <property type="entry name" value="GAF domain-like"/>
    <property type="match status" value="1"/>
</dbReference>
<organism evidence="6 7">
    <name type="scientific">Micromonospora craniellae</name>
    <dbReference type="NCBI Taxonomy" id="2294034"/>
    <lineage>
        <taxon>Bacteria</taxon>
        <taxon>Bacillati</taxon>
        <taxon>Actinomycetota</taxon>
        <taxon>Actinomycetes</taxon>
        <taxon>Micromonosporales</taxon>
        <taxon>Micromonosporaceae</taxon>
        <taxon>Micromonospora</taxon>
    </lineage>
</organism>
<evidence type="ECO:0000256" key="1">
    <source>
        <dbReference type="ARBA" id="ARBA00023015"/>
    </source>
</evidence>
<dbReference type="InterPro" id="IPR014757">
    <property type="entry name" value="Tscrpt_reg_IclR_C"/>
</dbReference>
<evidence type="ECO:0000313" key="6">
    <source>
        <dbReference type="EMBL" id="RFS45862.1"/>
    </source>
</evidence>
<dbReference type="InterPro" id="IPR036388">
    <property type="entry name" value="WH-like_DNA-bd_sf"/>
</dbReference>
<dbReference type="PROSITE" id="PS51077">
    <property type="entry name" value="HTH_ICLR"/>
    <property type="match status" value="1"/>
</dbReference>
<gene>
    <name evidence="6" type="ORF">D0Q02_14755</name>
</gene>